<protein>
    <submittedName>
        <fullName evidence="6">Transcriptional regulator, LysR family</fullName>
    </submittedName>
</protein>
<comment type="caution">
    <text evidence="6">The sequence shown here is derived from an EMBL/GenBank/DDBJ whole genome shotgun (WGS) entry which is preliminary data.</text>
</comment>
<gene>
    <name evidence="6" type="ORF">ALO88_100044</name>
</gene>
<keyword evidence="2" id="KW-0805">Transcription regulation</keyword>
<dbReference type="Gene3D" id="1.10.10.10">
    <property type="entry name" value="Winged helix-like DNA-binding domain superfamily/Winged helix DNA-binding domain"/>
    <property type="match status" value="1"/>
</dbReference>
<keyword evidence="3" id="KW-0238">DNA-binding</keyword>
<proteinExistence type="inferred from homology"/>
<keyword evidence="4" id="KW-0804">Transcription</keyword>
<dbReference type="GO" id="GO:0003677">
    <property type="term" value="F:DNA binding"/>
    <property type="evidence" value="ECO:0007669"/>
    <property type="project" value="UniProtKB-KW"/>
</dbReference>
<comment type="similarity">
    <text evidence="1">Belongs to the LysR transcriptional regulatory family.</text>
</comment>
<dbReference type="Gene3D" id="3.40.190.290">
    <property type="match status" value="1"/>
</dbReference>
<dbReference type="SUPFAM" id="SSF53850">
    <property type="entry name" value="Periplasmic binding protein-like II"/>
    <property type="match status" value="1"/>
</dbReference>
<dbReference type="PANTHER" id="PTHR30579">
    <property type="entry name" value="TRANSCRIPTIONAL REGULATOR"/>
    <property type="match status" value="1"/>
</dbReference>
<dbReference type="InterPro" id="IPR005119">
    <property type="entry name" value="LysR_subst-bd"/>
</dbReference>
<dbReference type="PANTHER" id="PTHR30579:SF3">
    <property type="entry name" value="TRANSCRIPTIONAL REGULATORY PROTEIN"/>
    <property type="match status" value="1"/>
</dbReference>
<dbReference type="InterPro" id="IPR050176">
    <property type="entry name" value="LTTR"/>
</dbReference>
<dbReference type="Pfam" id="PF03466">
    <property type="entry name" value="LysR_substrate"/>
    <property type="match status" value="1"/>
</dbReference>
<sequence>MAQQTWALWQRNYAAMQYIATQYEINHADLALVLALVRGRTLARAAELLQVDISTVFRSIRRLEASLGAALFEKNRRGYIPTDTAQAMAEQAEHAELALAAARVALQQGEHVISGTVRLTCTDAVLHSLLLPALAEFMPQYPALTLELATSNAFANLSRRDADVALRLTNTPPEHLIGRCLGRAEYVICGRPEFREALEHNPASAPWISPDDSMPDHPSVIWRKQVFPAVIPRYRCSNMSAVSQLVAAGLGVAALTDFTARGLVGVEHLSEPLQGCSTDLWLLTRPDCRALRSVQTLIEALAPLLRAALAAEQAR</sequence>
<evidence type="ECO:0000256" key="3">
    <source>
        <dbReference type="ARBA" id="ARBA00023125"/>
    </source>
</evidence>
<dbReference type="PATRIC" id="fig|251702.3.peg.5498"/>
<evidence type="ECO:0000256" key="1">
    <source>
        <dbReference type="ARBA" id="ARBA00009437"/>
    </source>
</evidence>
<organism evidence="6 7">
    <name type="scientific">Pseudomonas syringae pv. antirrhini</name>
    <dbReference type="NCBI Taxonomy" id="251702"/>
    <lineage>
        <taxon>Bacteria</taxon>
        <taxon>Pseudomonadati</taxon>
        <taxon>Pseudomonadota</taxon>
        <taxon>Gammaproteobacteria</taxon>
        <taxon>Pseudomonadales</taxon>
        <taxon>Pseudomonadaceae</taxon>
        <taxon>Pseudomonas</taxon>
    </lineage>
</organism>
<evidence type="ECO:0000259" key="5">
    <source>
        <dbReference type="PROSITE" id="PS50931"/>
    </source>
</evidence>
<dbReference type="InterPro" id="IPR000847">
    <property type="entry name" value="LysR_HTH_N"/>
</dbReference>
<dbReference type="SUPFAM" id="SSF46785">
    <property type="entry name" value="Winged helix' DNA-binding domain"/>
    <property type="match status" value="1"/>
</dbReference>
<evidence type="ECO:0000256" key="4">
    <source>
        <dbReference type="ARBA" id="ARBA00023163"/>
    </source>
</evidence>
<feature type="domain" description="HTH lysR-type" evidence="5">
    <location>
        <begin position="25"/>
        <end position="82"/>
    </location>
</feature>
<dbReference type="EMBL" id="LJPT01000049">
    <property type="protein sequence ID" value="KPW50543.1"/>
    <property type="molecule type" value="Genomic_DNA"/>
</dbReference>
<reference evidence="6 7" key="1">
    <citation type="submission" date="2015-09" db="EMBL/GenBank/DDBJ databases">
        <title>Genome announcement of multiple Pseudomonas syringae strains.</title>
        <authorList>
            <person name="Thakur S."/>
            <person name="Wang P.W."/>
            <person name="Gong Y."/>
            <person name="Weir B.S."/>
            <person name="Guttman D.S."/>
        </authorList>
    </citation>
    <scope>NUCLEOTIDE SEQUENCE [LARGE SCALE GENOMIC DNA]</scope>
    <source>
        <strain evidence="6 7">ICMP4303</strain>
    </source>
</reference>
<dbReference type="Proteomes" id="UP000050425">
    <property type="component" value="Unassembled WGS sequence"/>
</dbReference>
<dbReference type="GO" id="GO:0003700">
    <property type="term" value="F:DNA-binding transcription factor activity"/>
    <property type="evidence" value="ECO:0007669"/>
    <property type="project" value="InterPro"/>
</dbReference>
<dbReference type="Pfam" id="PF00126">
    <property type="entry name" value="HTH_1"/>
    <property type="match status" value="1"/>
</dbReference>
<evidence type="ECO:0000313" key="7">
    <source>
        <dbReference type="Proteomes" id="UP000050425"/>
    </source>
</evidence>
<dbReference type="AlphaFoldDB" id="A0A0P9LAE2"/>
<evidence type="ECO:0000313" key="6">
    <source>
        <dbReference type="EMBL" id="KPW50543.1"/>
    </source>
</evidence>
<accession>A0A0P9LAE2</accession>
<dbReference type="InterPro" id="IPR036388">
    <property type="entry name" value="WH-like_DNA-bd_sf"/>
</dbReference>
<name>A0A0P9LAE2_9PSED</name>
<evidence type="ECO:0000256" key="2">
    <source>
        <dbReference type="ARBA" id="ARBA00023015"/>
    </source>
</evidence>
<dbReference type="PROSITE" id="PS50931">
    <property type="entry name" value="HTH_LYSR"/>
    <property type="match status" value="1"/>
</dbReference>
<dbReference type="InterPro" id="IPR036390">
    <property type="entry name" value="WH_DNA-bd_sf"/>
</dbReference>